<dbReference type="Pfam" id="PF07589">
    <property type="entry name" value="PEP-CTERM"/>
    <property type="match status" value="1"/>
</dbReference>
<dbReference type="InterPro" id="IPR001087">
    <property type="entry name" value="GDSL"/>
</dbReference>
<comment type="caution">
    <text evidence="4">The sequence shown here is derived from an EMBL/GenBank/DDBJ whole genome shotgun (WGS) entry which is preliminary data.</text>
</comment>
<dbReference type="InterPro" id="IPR008265">
    <property type="entry name" value="Lipase_GDSL_AS"/>
</dbReference>
<dbReference type="SUPFAM" id="SSF52266">
    <property type="entry name" value="SGNH hydrolase"/>
    <property type="match status" value="1"/>
</dbReference>
<feature type="domain" description="Ice-binding protein C-terminal" evidence="3">
    <location>
        <begin position="318"/>
        <end position="340"/>
    </location>
</feature>
<dbReference type="GO" id="GO:0016298">
    <property type="term" value="F:lipase activity"/>
    <property type="evidence" value="ECO:0007669"/>
    <property type="project" value="InterPro"/>
</dbReference>
<dbReference type="OrthoDB" id="5292073at2"/>
<accession>A0A1T1AX30</accession>
<dbReference type="Proteomes" id="UP000190750">
    <property type="component" value="Unassembled WGS sequence"/>
</dbReference>
<dbReference type="InterPro" id="IPR013424">
    <property type="entry name" value="Ice-binding_C"/>
</dbReference>
<dbReference type="NCBIfam" id="TIGR02595">
    <property type="entry name" value="PEP_CTERM"/>
    <property type="match status" value="1"/>
</dbReference>
<name>A0A1T1AX30_RHOFE</name>
<dbReference type="AlphaFoldDB" id="A0A1T1AX30"/>
<dbReference type="GO" id="GO:0006629">
    <property type="term" value="P:lipid metabolic process"/>
    <property type="evidence" value="ECO:0007669"/>
    <property type="project" value="InterPro"/>
</dbReference>
<feature type="signal peptide" evidence="2">
    <location>
        <begin position="1"/>
        <end position="24"/>
    </location>
</feature>
<keyword evidence="5" id="KW-1185">Reference proteome</keyword>
<reference evidence="4 5" key="1">
    <citation type="submission" date="2017-01" db="EMBL/GenBank/DDBJ databases">
        <title>Genome sequencing of Rhodoferax fermentans JCM 7819.</title>
        <authorList>
            <person name="Kim Y.J."/>
            <person name="Farh M.E.-A."/>
            <person name="Yang D.-C."/>
        </authorList>
    </citation>
    <scope>NUCLEOTIDE SEQUENCE [LARGE SCALE GENOMIC DNA]</scope>
    <source>
        <strain evidence="4 5">JCM 7819</strain>
    </source>
</reference>
<organism evidence="4 5">
    <name type="scientific">Rhodoferax fermentans</name>
    <dbReference type="NCBI Taxonomy" id="28066"/>
    <lineage>
        <taxon>Bacteria</taxon>
        <taxon>Pseudomonadati</taxon>
        <taxon>Pseudomonadota</taxon>
        <taxon>Betaproteobacteria</taxon>
        <taxon>Burkholderiales</taxon>
        <taxon>Comamonadaceae</taxon>
        <taxon>Rhodoferax</taxon>
    </lineage>
</organism>
<evidence type="ECO:0000313" key="4">
    <source>
        <dbReference type="EMBL" id="OOV08543.1"/>
    </source>
</evidence>
<evidence type="ECO:0000256" key="1">
    <source>
        <dbReference type="ARBA" id="ARBA00022801"/>
    </source>
</evidence>
<dbReference type="RefSeq" id="WP_078366430.1">
    <property type="nucleotide sequence ID" value="NZ_MTJN01000002.1"/>
</dbReference>
<keyword evidence="2" id="KW-0732">Signal</keyword>
<dbReference type="PANTHER" id="PTHR45648">
    <property type="entry name" value="GDSL LIPASE/ACYLHYDROLASE FAMILY PROTEIN (AFU_ORTHOLOGUE AFUA_4G14700)"/>
    <property type="match status" value="1"/>
</dbReference>
<dbReference type="PROSITE" id="PS01098">
    <property type="entry name" value="LIPASE_GDSL_SER"/>
    <property type="match status" value="1"/>
</dbReference>
<dbReference type="InterPro" id="IPR051058">
    <property type="entry name" value="GDSL_Est/Lipase"/>
</dbReference>
<dbReference type="EMBL" id="MTJN01000002">
    <property type="protein sequence ID" value="OOV08543.1"/>
    <property type="molecule type" value="Genomic_DNA"/>
</dbReference>
<dbReference type="CDD" id="cd01846">
    <property type="entry name" value="fatty_acyltransferase_like"/>
    <property type="match status" value="1"/>
</dbReference>
<sequence>MTRSIRGLLLAAVLSLIAPLAAHAGLQALNQLFVFGDSLSDGGNYAGPGGPGTYPPSPYASTRYSNGPTAVEYLWQAYHPNDTSFKPSSLGGSNYALGGATSGSNNFNAINPQVPAALRQWFGSQGGVGSQVTTFANNCDGCFNPDQSLFVVWAFPNDVFYNSALAMAGMAALSPEAVITQGVANIKSAIQDLISEGATNFLIPNMPDLGNTPAFQGNNGLTGLTLAFNYALSGALAELDQTMNNSVDITLLDSFGTLNDVITNKDKYGMKNVTQQCVQHLGDANNPCDPDSWLFWDGVHPTSAGHAILGAQFAAAIDVPEPASLWLMTLALVLLGWRWRAHQLRFGTQAAWRPKSLPAPA</sequence>
<dbReference type="InterPro" id="IPR036514">
    <property type="entry name" value="SGNH_hydro_sf"/>
</dbReference>
<gene>
    <name evidence="4" type="ORF">RF819_19235</name>
</gene>
<dbReference type="Pfam" id="PF00657">
    <property type="entry name" value="Lipase_GDSL"/>
    <property type="match status" value="1"/>
</dbReference>
<keyword evidence="1" id="KW-0378">Hydrolase</keyword>
<dbReference type="PANTHER" id="PTHR45648:SF22">
    <property type="entry name" value="GDSL LIPASE_ACYLHYDROLASE FAMILY PROTEIN (AFU_ORTHOLOGUE AFUA_4G14700)"/>
    <property type="match status" value="1"/>
</dbReference>
<dbReference type="Gene3D" id="3.40.50.1110">
    <property type="entry name" value="SGNH hydrolase"/>
    <property type="match status" value="1"/>
</dbReference>
<evidence type="ECO:0000256" key="2">
    <source>
        <dbReference type="SAM" id="SignalP"/>
    </source>
</evidence>
<evidence type="ECO:0000259" key="3">
    <source>
        <dbReference type="Pfam" id="PF07589"/>
    </source>
</evidence>
<evidence type="ECO:0000313" key="5">
    <source>
        <dbReference type="Proteomes" id="UP000190750"/>
    </source>
</evidence>
<proteinExistence type="predicted"/>
<feature type="chain" id="PRO_5013204758" description="Ice-binding protein C-terminal domain-containing protein" evidence="2">
    <location>
        <begin position="25"/>
        <end position="361"/>
    </location>
</feature>
<protein>
    <recommendedName>
        <fullName evidence="3">Ice-binding protein C-terminal domain-containing protein</fullName>
    </recommendedName>
</protein>